<dbReference type="STRING" id="1798650.A2945_04980"/>
<comment type="caution">
    <text evidence="3">The sequence shown here is derived from an EMBL/GenBank/DDBJ whole genome shotgun (WGS) entry which is preliminary data.</text>
</comment>
<evidence type="ECO:0000313" key="4">
    <source>
        <dbReference type="Proteomes" id="UP000178880"/>
    </source>
</evidence>
<organism evidence="3 4">
    <name type="scientific">Candidatus Liptonbacteria bacterium RIFCSPLOWO2_01_FULL_52_25</name>
    <dbReference type="NCBI Taxonomy" id="1798650"/>
    <lineage>
        <taxon>Bacteria</taxon>
        <taxon>Candidatus Liptoniibacteriota</taxon>
    </lineage>
</organism>
<dbReference type="Gene3D" id="2.30.30.40">
    <property type="entry name" value="SH3 Domains"/>
    <property type="match status" value="1"/>
</dbReference>
<accession>A0A1G2CD28</accession>
<keyword evidence="2" id="KW-0732">Signal</keyword>
<dbReference type="Proteomes" id="UP000178880">
    <property type="component" value="Unassembled WGS sequence"/>
</dbReference>
<dbReference type="InterPro" id="IPR013783">
    <property type="entry name" value="Ig-like_fold"/>
</dbReference>
<dbReference type="Pfam" id="PF17957">
    <property type="entry name" value="Big_7"/>
    <property type="match status" value="1"/>
</dbReference>
<evidence type="ECO:0000313" key="3">
    <source>
        <dbReference type="EMBL" id="OGY99293.1"/>
    </source>
</evidence>
<dbReference type="EMBL" id="MHLA01000017">
    <property type="protein sequence ID" value="OGY99293.1"/>
    <property type="molecule type" value="Genomic_DNA"/>
</dbReference>
<dbReference type="Gene3D" id="2.60.40.10">
    <property type="entry name" value="Immunoglobulins"/>
    <property type="match status" value="1"/>
</dbReference>
<feature type="region of interest" description="Disordered" evidence="1">
    <location>
        <begin position="1233"/>
        <end position="1269"/>
    </location>
</feature>
<evidence type="ECO:0008006" key="5">
    <source>
        <dbReference type="Google" id="ProtNLM"/>
    </source>
</evidence>
<proteinExistence type="predicted"/>
<feature type="signal peptide" evidence="2">
    <location>
        <begin position="1"/>
        <end position="21"/>
    </location>
</feature>
<protein>
    <recommendedName>
        <fullName evidence="5">PA14 domain-containing protein</fullName>
    </recommendedName>
</protein>
<sequence>MKKHYAIGVVATSFLFSVVGAANFSYAQMAPLVFEINDRVVTTASLNVRSSPSASSVLLATEPLGAMGAVAGTTSAEGYVWIQVIYDDGVIGWSVRDYLQKTNTQPAFQLSTRVTLDGQGGSNVELKISPSLVAARASWNYADSWWRISDGPVKADGYTWWKLYHISNGQQALGGLLDGPEGWVRQEFLRKVEQPIEQFPGDCAPATNAFRACYYLGVAKDMVGQLRTLQNWSVLTLSPVMFSRVEPAVNLQWGIQGIGGWVIPPSVPIDPRLVGDISDVYKVLWQGRFTFEEGLYNFTASASDGIRIYVDGLPILDGWYAWGSRSIGAKHPVSAGSHVVTVEYGHLVSDGGLAIVSWDKVAPPPPLVSMSIPFSLGGIVSGKSVPIDVHTRFEHENTIENPRTFGLYVDGVFQASTSLLNDRAAYGISGLYNSAPYRILWDTTKFADGPHTLYVVACCVEGYAPVSVPIPAGGNNAYSNTLNVTIANQGVSQNAPFGSLRDIVPVPADWLLADFGRTATGVFSLRDDRDYGPGQCSDSDYSSCAWDHGGEFICGVAASDWRANHSLVCNWSVNAKAKGFALVGEKWTADDRLDEGGPVMCNNSADDPYGPPYGMMVGISKSGENAGGPSDQGTADRALCQAVQLPAGAQWGYAEVLKPVAPFDFSSAAYCPAGSFAVGGRDLEGKNDAWDAIFCAPIIQKFTSVSPMPSDLAPKNFTVGDRVGNTGRVEVSAVSAAGQHYSYNSVVWTNPYSPTTKKSTPYQFTGTIVGGPVKADKYTWWQIAWDQVVYDTNGVLTVNLPSNTGWTAEEHLKRISFNLGERVRTTISAEVRQVPTISGTILSTRVSGSAGMLIAGPAFTAGAKPYQEFWKVKLDSGSTGWILRSSLEKLPTLDIVAPLVSITAPASYQSVSETVQIAATASDSVGLSKIELYVDGVLQTTWNVSTISFGGDSPPPTLVNYSWNTVAVLNGQRILSAKAYDAAGNVGVSANVNVTVANPSIIVPPPPPPILTPPRHEGTIVAQGTKGTSLNVTGISTGPNSLYLASVAIYGGTNVQVSSISGGGLMWTRVKRQCSGRISQPWMETWKATGSPMSVFTATAILSAAPSRWSAAVSRYTGADMTNPIEGITGSNTKGLNTTCPNDGTGIDTAATALALTSSQSNSVLYAATHTRNKNVSTPAASFTQRAFVLNTSGGDGANLYVHDRTMVTAGTTGISHSLNTSTDWDTIGAVIRPVGSTGTTPPPPPPPPTPTPTPTPPPPAPAPSSTLTFGYPTIGVNTDGGVSNYMTAVRYQTGAQGGTATSISIYVGSPIGLSPNNQFQGALYADASGAPGSRIAMSASKTLVGNAWNTVPITATLASNTYYWIVYNTNGISSSRNSLRFNSGGTSGQTRWKPRTFGTWPSSFGSAEGSSSRRTSMYVTYVVATAMASPAPVAMPTAPSGGFLGTVGNFFNWLFR</sequence>
<dbReference type="SUPFAM" id="SSF56988">
    <property type="entry name" value="Anthrax protective antigen"/>
    <property type="match status" value="1"/>
</dbReference>
<name>A0A1G2CD28_9BACT</name>
<feature type="chain" id="PRO_5009582278" description="PA14 domain-containing protein" evidence="2">
    <location>
        <begin position="22"/>
        <end position="1457"/>
    </location>
</feature>
<evidence type="ECO:0000256" key="1">
    <source>
        <dbReference type="SAM" id="MobiDB-lite"/>
    </source>
</evidence>
<feature type="compositionally biased region" description="Pro residues" evidence="1">
    <location>
        <begin position="1241"/>
        <end position="1263"/>
    </location>
</feature>
<reference evidence="3 4" key="1">
    <citation type="journal article" date="2016" name="Nat. Commun.">
        <title>Thousands of microbial genomes shed light on interconnected biogeochemical processes in an aquifer system.</title>
        <authorList>
            <person name="Anantharaman K."/>
            <person name="Brown C.T."/>
            <person name="Hug L.A."/>
            <person name="Sharon I."/>
            <person name="Castelle C.J."/>
            <person name="Probst A.J."/>
            <person name="Thomas B.C."/>
            <person name="Singh A."/>
            <person name="Wilkins M.J."/>
            <person name="Karaoz U."/>
            <person name="Brodie E.L."/>
            <person name="Williams K.H."/>
            <person name="Hubbard S.S."/>
            <person name="Banfield J.F."/>
        </authorList>
    </citation>
    <scope>NUCLEOTIDE SEQUENCE [LARGE SCALE GENOMIC DNA]</scope>
</reference>
<evidence type="ECO:0000256" key="2">
    <source>
        <dbReference type="SAM" id="SignalP"/>
    </source>
</evidence>
<gene>
    <name evidence="3" type="ORF">A2945_04980</name>
</gene>